<accession>A0A2Z7DAG7</accession>
<dbReference type="AlphaFoldDB" id="A0A2Z7DAG7"/>
<organism evidence="2 3">
    <name type="scientific">Dorcoceras hygrometricum</name>
    <dbReference type="NCBI Taxonomy" id="472368"/>
    <lineage>
        <taxon>Eukaryota</taxon>
        <taxon>Viridiplantae</taxon>
        <taxon>Streptophyta</taxon>
        <taxon>Embryophyta</taxon>
        <taxon>Tracheophyta</taxon>
        <taxon>Spermatophyta</taxon>
        <taxon>Magnoliopsida</taxon>
        <taxon>eudicotyledons</taxon>
        <taxon>Gunneridae</taxon>
        <taxon>Pentapetalae</taxon>
        <taxon>asterids</taxon>
        <taxon>lamiids</taxon>
        <taxon>Lamiales</taxon>
        <taxon>Gesneriaceae</taxon>
        <taxon>Didymocarpoideae</taxon>
        <taxon>Trichosporeae</taxon>
        <taxon>Loxocarpinae</taxon>
        <taxon>Dorcoceras</taxon>
    </lineage>
</organism>
<dbReference type="EMBL" id="KQ987808">
    <property type="protein sequence ID" value="KZV56761.1"/>
    <property type="molecule type" value="Genomic_DNA"/>
</dbReference>
<evidence type="ECO:0000313" key="2">
    <source>
        <dbReference type="EMBL" id="KZV56761.1"/>
    </source>
</evidence>
<sequence length="116" mass="13656">MIGAKSWTEKCLNEENFQEIMSRLEREQHAIPDGEMKLRIVWTISCLIAAYARHYLVQEMVRNQKMIEKLVVSDEIDQGRLCMNKEEIEELKENGGGMVVEYRRRLPSRQDRSGKI</sequence>
<dbReference type="PANTHER" id="PTHR31215">
    <property type="entry name" value="OS05G0510400 PROTEIN-RELATED"/>
    <property type="match status" value="1"/>
</dbReference>
<keyword evidence="3" id="KW-1185">Reference proteome</keyword>
<dbReference type="InterPro" id="IPR044809">
    <property type="entry name" value="AUF1-like"/>
</dbReference>
<keyword evidence="1" id="KW-0812">Transmembrane</keyword>
<protein>
    <submittedName>
        <fullName evidence="2">Uncharacterized protein</fullName>
    </submittedName>
</protein>
<name>A0A2Z7DAG7_9LAMI</name>
<feature type="transmembrane region" description="Helical" evidence="1">
    <location>
        <begin position="40"/>
        <end position="57"/>
    </location>
</feature>
<evidence type="ECO:0000313" key="3">
    <source>
        <dbReference type="Proteomes" id="UP000250235"/>
    </source>
</evidence>
<evidence type="ECO:0000256" key="1">
    <source>
        <dbReference type="SAM" id="Phobius"/>
    </source>
</evidence>
<gene>
    <name evidence="2" type="ORF">F511_40047</name>
</gene>
<dbReference type="Proteomes" id="UP000250235">
    <property type="component" value="Unassembled WGS sequence"/>
</dbReference>
<keyword evidence="1" id="KW-1133">Transmembrane helix</keyword>
<dbReference type="OrthoDB" id="912173at2759"/>
<reference evidence="2 3" key="1">
    <citation type="journal article" date="2015" name="Proc. Natl. Acad. Sci. U.S.A.">
        <title>The resurrection genome of Boea hygrometrica: A blueprint for survival of dehydration.</title>
        <authorList>
            <person name="Xiao L."/>
            <person name="Yang G."/>
            <person name="Zhang L."/>
            <person name="Yang X."/>
            <person name="Zhao S."/>
            <person name="Ji Z."/>
            <person name="Zhou Q."/>
            <person name="Hu M."/>
            <person name="Wang Y."/>
            <person name="Chen M."/>
            <person name="Xu Y."/>
            <person name="Jin H."/>
            <person name="Xiao X."/>
            <person name="Hu G."/>
            <person name="Bao F."/>
            <person name="Hu Y."/>
            <person name="Wan P."/>
            <person name="Li L."/>
            <person name="Deng X."/>
            <person name="Kuang T."/>
            <person name="Xiang C."/>
            <person name="Zhu J.K."/>
            <person name="Oliver M.J."/>
            <person name="He Y."/>
        </authorList>
    </citation>
    <scope>NUCLEOTIDE SEQUENCE [LARGE SCALE GENOMIC DNA]</scope>
    <source>
        <strain evidence="3">cv. XS01</strain>
    </source>
</reference>
<keyword evidence="1" id="KW-0472">Membrane</keyword>
<proteinExistence type="predicted"/>